<comment type="subcellular location">
    <subcellularLocation>
        <location evidence="1">Cell outer membrane</location>
    </subcellularLocation>
</comment>
<evidence type="ECO:0000256" key="6">
    <source>
        <dbReference type="ARBA" id="ARBA00023136"/>
    </source>
</evidence>
<evidence type="ECO:0000256" key="4">
    <source>
        <dbReference type="ARBA" id="ARBA00022452"/>
    </source>
</evidence>
<dbReference type="Proteomes" id="UP000030125">
    <property type="component" value="Unassembled WGS sequence"/>
</dbReference>
<dbReference type="Gene3D" id="1.20.1600.10">
    <property type="entry name" value="Outer membrane efflux proteins (OEP)"/>
    <property type="match status" value="1"/>
</dbReference>
<protein>
    <submittedName>
        <fullName evidence="10">Alkaline protease</fullName>
    </submittedName>
</protein>
<feature type="signal peptide" evidence="9">
    <location>
        <begin position="1"/>
        <end position="21"/>
    </location>
</feature>
<keyword evidence="5" id="KW-0812">Transmembrane</keyword>
<organism evidence="10 11">
    <name type="scientific">Porphyromonas cangingivalis</name>
    <dbReference type="NCBI Taxonomy" id="36874"/>
    <lineage>
        <taxon>Bacteria</taxon>
        <taxon>Pseudomonadati</taxon>
        <taxon>Bacteroidota</taxon>
        <taxon>Bacteroidia</taxon>
        <taxon>Bacteroidales</taxon>
        <taxon>Porphyromonadaceae</taxon>
        <taxon>Porphyromonas</taxon>
    </lineage>
</organism>
<evidence type="ECO:0000256" key="5">
    <source>
        <dbReference type="ARBA" id="ARBA00022692"/>
    </source>
</evidence>
<dbReference type="GO" id="GO:0008233">
    <property type="term" value="F:peptidase activity"/>
    <property type="evidence" value="ECO:0007669"/>
    <property type="project" value="UniProtKB-KW"/>
</dbReference>
<dbReference type="GO" id="GO:0015562">
    <property type="term" value="F:efflux transmembrane transporter activity"/>
    <property type="evidence" value="ECO:0007669"/>
    <property type="project" value="InterPro"/>
</dbReference>
<keyword evidence="4" id="KW-1134">Transmembrane beta strand</keyword>
<evidence type="ECO:0000313" key="10">
    <source>
        <dbReference type="EMBL" id="KGN79334.1"/>
    </source>
</evidence>
<dbReference type="PANTHER" id="PTHR30026:SF20">
    <property type="entry name" value="OUTER MEMBRANE PROTEIN TOLC"/>
    <property type="match status" value="1"/>
</dbReference>
<dbReference type="InterPro" id="IPR003423">
    <property type="entry name" value="OMP_efflux"/>
</dbReference>
<evidence type="ECO:0000256" key="1">
    <source>
        <dbReference type="ARBA" id="ARBA00004442"/>
    </source>
</evidence>
<comment type="caution">
    <text evidence="10">The sequence shown here is derived from an EMBL/GenBank/DDBJ whole genome shotgun (WGS) entry which is preliminary data.</text>
</comment>
<dbReference type="GO" id="GO:0009279">
    <property type="term" value="C:cell outer membrane"/>
    <property type="evidence" value="ECO:0007669"/>
    <property type="project" value="UniProtKB-SubCell"/>
</dbReference>
<evidence type="ECO:0000256" key="7">
    <source>
        <dbReference type="ARBA" id="ARBA00023237"/>
    </source>
</evidence>
<dbReference type="STRING" id="36874.HQ34_08635"/>
<dbReference type="PANTHER" id="PTHR30026">
    <property type="entry name" value="OUTER MEMBRANE PROTEIN TOLC"/>
    <property type="match status" value="1"/>
</dbReference>
<keyword evidence="11" id="KW-1185">Reference proteome</keyword>
<evidence type="ECO:0000256" key="9">
    <source>
        <dbReference type="SAM" id="SignalP"/>
    </source>
</evidence>
<feature type="coiled-coil region" evidence="8">
    <location>
        <begin position="388"/>
        <end position="440"/>
    </location>
</feature>
<keyword evidence="8" id="KW-0175">Coiled coil</keyword>
<dbReference type="AlphaFoldDB" id="A0A0A2ESL1"/>
<dbReference type="GO" id="GO:0006508">
    <property type="term" value="P:proteolysis"/>
    <property type="evidence" value="ECO:0007669"/>
    <property type="project" value="UniProtKB-KW"/>
</dbReference>
<dbReference type="GO" id="GO:0015288">
    <property type="term" value="F:porin activity"/>
    <property type="evidence" value="ECO:0007669"/>
    <property type="project" value="TreeGrafter"/>
</dbReference>
<proteinExistence type="inferred from homology"/>
<dbReference type="GO" id="GO:1990281">
    <property type="term" value="C:efflux pump complex"/>
    <property type="evidence" value="ECO:0007669"/>
    <property type="project" value="TreeGrafter"/>
</dbReference>
<evidence type="ECO:0000256" key="3">
    <source>
        <dbReference type="ARBA" id="ARBA00022448"/>
    </source>
</evidence>
<keyword evidence="3" id="KW-0813">Transport</keyword>
<dbReference type="eggNOG" id="COG1538">
    <property type="taxonomic scope" value="Bacteria"/>
</dbReference>
<sequence length="493" mass="54288">MKCIIALSVWACLTLPLQAQKALSIDDCRSLALENNKELLMAQEQINATRHKRKAAFTSYLPALSATGSYMHNSKEIAILSDSQKASLSHMGTAVIGALGKDPALAQALQGVLMKYPDLAPLIGSLSKNVLPSIANNLDAFGQQLAEGSRTDTRNVYVGAVTLTQPLYMGGKIRAYNKITKYAEQLAQQKQRSDKAEVILSVDQAYWQVISLVNKYKLSVEYLNLLRQLEADVQLLVDEGVATKADLLSVKVKVNEAEITMSKVEDGLSLSKMLLCQLCGLSLNTELSLADEVLSDIPISSYNGTMEVQQAFENRSELKSLELLTKISNQKVKLERSSHLPHVALVGNYLVSNPSSYNGFENKFGTMWNVGVMVTVPLWNWGEGYHKIRAARSEARISQLQLDNAKEKIELQVNQSTARVKEAQKRLSMAVQNLAHADENLRYATLGHKEGISTTANVLEAQTAWLSAQSSKIDAQIDVRLSDVYLRKALGHL</sequence>
<keyword evidence="7" id="KW-0998">Cell outer membrane</keyword>
<reference evidence="10 11" key="1">
    <citation type="submission" date="2014-08" db="EMBL/GenBank/DDBJ databases">
        <title>Porphyromonas cangingivalis strain:COT-109_OH1386 Genome sequencing.</title>
        <authorList>
            <person name="Wallis C."/>
            <person name="Deusch O."/>
            <person name="O'Flynn C."/>
            <person name="Davis I."/>
            <person name="Jospin G."/>
            <person name="Darling A.E."/>
            <person name="Coil D.A."/>
            <person name="Alexiev A."/>
            <person name="Horsfall A."/>
            <person name="Kirkwood N."/>
            <person name="Harris S."/>
            <person name="Eisen J.A."/>
        </authorList>
    </citation>
    <scope>NUCLEOTIDE SEQUENCE [LARGE SCALE GENOMIC DNA]</scope>
    <source>
        <strain evidence="11">COT-109 OH1386</strain>
    </source>
</reference>
<dbReference type="SUPFAM" id="SSF56954">
    <property type="entry name" value="Outer membrane efflux proteins (OEP)"/>
    <property type="match status" value="1"/>
</dbReference>
<dbReference type="EMBL" id="JQJD01000051">
    <property type="protein sequence ID" value="KGN79334.1"/>
    <property type="molecule type" value="Genomic_DNA"/>
</dbReference>
<comment type="similarity">
    <text evidence="2">Belongs to the outer membrane factor (OMF) (TC 1.B.17) family.</text>
</comment>
<gene>
    <name evidence="10" type="ORF">HQ35_08565</name>
</gene>
<keyword evidence="10" id="KW-0378">Hydrolase</keyword>
<keyword evidence="10" id="KW-0645">Protease</keyword>
<feature type="chain" id="PRO_5001987033" evidence="9">
    <location>
        <begin position="22"/>
        <end position="493"/>
    </location>
</feature>
<dbReference type="OrthoDB" id="9807719at2"/>
<name>A0A0A2ESL1_PORCN</name>
<dbReference type="RefSeq" id="WP_036852456.1">
    <property type="nucleotide sequence ID" value="NZ_JQJD01000051.1"/>
</dbReference>
<keyword evidence="6" id="KW-0472">Membrane</keyword>
<accession>A0A0A2ESL1</accession>
<evidence type="ECO:0000313" key="11">
    <source>
        <dbReference type="Proteomes" id="UP000030125"/>
    </source>
</evidence>
<dbReference type="Pfam" id="PF02321">
    <property type="entry name" value="OEP"/>
    <property type="match status" value="2"/>
</dbReference>
<evidence type="ECO:0000256" key="8">
    <source>
        <dbReference type="SAM" id="Coils"/>
    </source>
</evidence>
<evidence type="ECO:0000256" key="2">
    <source>
        <dbReference type="ARBA" id="ARBA00007613"/>
    </source>
</evidence>
<keyword evidence="9" id="KW-0732">Signal</keyword>
<dbReference type="InterPro" id="IPR051906">
    <property type="entry name" value="TolC-like"/>
</dbReference>